<dbReference type="Gene3D" id="3.60.15.10">
    <property type="entry name" value="Ribonuclease Z/Hydroxyacylglutathione hydrolase-like"/>
    <property type="match status" value="1"/>
</dbReference>
<sequence>MHVYFASINSGSNGNCYYIGNNREAVLVDVGISCREVEKRMKRLGLSMRKVKAIFISHEHSDHIRGVPVLAKKYQIPVYITEGTKAYSRTDFNGVYTLPFFSEQAVQIGEFTILPFAKLHDAYDPHSFLITYKGVQIGVFTDIGSPCNNLIKYFSQCNAAFLEANYDEDLLERGHYPYYLKKRIRGGKGHLSNRQALALFTACKPSYMSHLLLSHLSKDNNCPDLVKELFTSQSESTEVIVASRYQESAVFCISCTDVHHAALQEGVEIDLGKYASVYKEQQEVPTSIFGKQLQLFE</sequence>
<evidence type="ECO:0000313" key="3">
    <source>
        <dbReference type="Proteomes" id="UP001597544"/>
    </source>
</evidence>
<accession>A0ABW5IH62</accession>
<reference evidence="3" key="1">
    <citation type="journal article" date="2019" name="Int. J. Syst. Evol. Microbiol.">
        <title>The Global Catalogue of Microorganisms (GCM) 10K type strain sequencing project: providing services to taxonomists for standard genome sequencing and annotation.</title>
        <authorList>
            <consortium name="The Broad Institute Genomics Platform"/>
            <consortium name="The Broad Institute Genome Sequencing Center for Infectious Disease"/>
            <person name="Wu L."/>
            <person name="Ma J."/>
        </authorList>
    </citation>
    <scope>NUCLEOTIDE SEQUENCE [LARGE SCALE GENOMIC DNA]</scope>
    <source>
        <strain evidence="3">KCTC 42498</strain>
    </source>
</reference>
<dbReference type="PANTHER" id="PTHR47619:SF1">
    <property type="entry name" value="EXODEOXYRIBONUCLEASE WALJ"/>
    <property type="match status" value="1"/>
</dbReference>
<name>A0ABW5IH62_9BACT</name>
<dbReference type="EMBL" id="JBHULU010000001">
    <property type="protein sequence ID" value="MFD2512335.1"/>
    <property type="molecule type" value="Genomic_DNA"/>
</dbReference>
<comment type="caution">
    <text evidence="2">The sequence shown here is derived from an EMBL/GenBank/DDBJ whole genome shotgun (WGS) entry which is preliminary data.</text>
</comment>
<keyword evidence="3" id="KW-1185">Reference proteome</keyword>
<feature type="domain" description="Metallo-beta-lactamase" evidence="1">
    <location>
        <begin position="13"/>
        <end position="175"/>
    </location>
</feature>
<evidence type="ECO:0000313" key="2">
    <source>
        <dbReference type="EMBL" id="MFD2512335.1"/>
    </source>
</evidence>
<evidence type="ECO:0000259" key="1">
    <source>
        <dbReference type="SMART" id="SM00849"/>
    </source>
</evidence>
<proteinExistence type="predicted"/>
<dbReference type="Pfam" id="PF00753">
    <property type="entry name" value="Lactamase_B"/>
    <property type="match status" value="1"/>
</dbReference>
<protein>
    <submittedName>
        <fullName evidence="2">MBL fold metallo-hydrolase</fullName>
    </submittedName>
</protein>
<gene>
    <name evidence="2" type="ORF">ACFSRY_00535</name>
</gene>
<dbReference type="InterPro" id="IPR052533">
    <property type="entry name" value="WalJ/YycJ-like"/>
</dbReference>
<dbReference type="RefSeq" id="WP_377502226.1">
    <property type="nucleotide sequence ID" value="NZ_JBHULU010000001.1"/>
</dbReference>
<dbReference type="PANTHER" id="PTHR47619">
    <property type="entry name" value="METALLO-HYDROLASE YYCJ-RELATED"/>
    <property type="match status" value="1"/>
</dbReference>
<dbReference type="SMART" id="SM00849">
    <property type="entry name" value="Lactamase_B"/>
    <property type="match status" value="1"/>
</dbReference>
<dbReference type="InterPro" id="IPR001279">
    <property type="entry name" value="Metallo-B-lactamas"/>
</dbReference>
<dbReference type="Proteomes" id="UP001597544">
    <property type="component" value="Unassembled WGS sequence"/>
</dbReference>
<dbReference type="SUPFAM" id="SSF56281">
    <property type="entry name" value="Metallo-hydrolase/oxidoreductase"/>
    <property type="match status" value="1"/>
</dbReference>
<organism evidence="2 3">
    <name type="scientific">Pontibacter locisalis</name>
    <dbReference type="NCBI Taxonomy" id="1719035"/>
    <lineage>
        <taxon>Bacteria</taxon>
        <taxon>Pseudomonadati</taxon>
        <taxon>Bacteroidota</taxon>
        <taxon>Cytophagia</taxon>
        <taxon>Cytophagales</taxon>
        <taxon>Hymenobacteraceae</taxon>
        <taxon>Pontibacter</taxon>
    </lineage>
</organism>
<dbReference type="InterPro" id="IPR036866">
    <property type="entry name" value="RibonucZ/Hydroxyglut_hydro"/>
</dbReference>